<organism evidence="1 2">
    <name type="scientific">Ramalina farinacea</name>
    <dbReference type="NCBI Taxonomy" id="258253"/>
    <lineage>
        <taxon>Eukaryota</taxon>
        <taxon>Fungi</taxon>
        <taxon>Dikarya</taxon>
        <taxon>Ascomycota</taxon>
        <taxon>Pezizomycotina</taxon>
        <taxon>Lecanoromycetes</taxon>
        <taxon>OSLEUM clade</taxon>
        <taxon>Lecanoromycetidae</taxon>
        <taxon>Lecanorales</taxon>
        <taxon>Lecanorineae</taxon>
        <taxon>Ramalinaceae</taxon>
        <taxon>Ramalina</taxon>
    </lineage>
</organism>
<gene>
    <name evidence="1" type="ORF">OHK93_004455</name>
</gene>
<reference evidence="1" key="1">
    <citation type="journal article" date="2023" name="Genome Biol. Evol.">
        <title>First Whole Genome Sequence and Flow Cytometry Genome Size Data for the Lichen-Forming Fungus Ramalina farinacea (Ascomycota).</title>
        <authorList>
            <person name="Llewellyn T."/>
            <person name="Mian S."/>
            <person name="Hill R."/>
            <person name="Leitch I.J."/>
            <person name="Gaya E."/>
        </authorList>
    </citation>
    <scope>NUCLEOTIDE SEQUENCE</scope>
    <source>
        <strain evidence="1">LIQ254RAFAR</strain>
    </source>
</reference>
<sequence length="283" mass="32349">MEEDVLSRFGCRWPDHREEEDEAPSPPTYLQTLSNTNYAKHHSFMSLLAVNHQLRAEAAYILLAKNQFRFRIASSDDATATDYPFWQTHLQQAKHLTLYFRYTDTPASRIALTAHQNRWSDMGLGGNFHSGIRNLSRLSRRDLWTQRFRQLSRCSAALSSITVNIQHILPPNQPDLPDPTRRNTLFELGDCLWYFITATWQVDSVTLGDSTSYPPDEKMGLAAKTEHWLSCAGVGNVRRSIEIVARCNNDFERLVSGWNVEGLDEDVKEGEEVVDVVMGNSSW</sequence>
<dbReference type="EMBL" id="JAPUFD010000020">
    <property type="protein sequence ID" value="MDI1492673.1"/>
    <property type="molecule type" value="Genomic_DNA"/>
</dbReference>
<protein>
    <submittedName>
        <fullName evidence="1">Uncharacterized protein</fullName>
    </submittedName>
</protein>
<name>A0AA43QU55_9LECA</name>
<proteinExistence type="predicted"/>
<evidence type="ECO:0000313" key="1">
    <source>
        <dbReference type="EMBL" id="MDI1492673.1"/>
    </source>
</evidence>
<accession>A0AA43QU55</accession>
<dbReference type="Proteomes" id="UP001161017">
    <property type="component" value="Unassembled WGS sequence"/>
</dbReference>
<comment type="caution">
    <text evidence="1">The sequence shown here is derived from an EMBL/GenBank/DDBJ whole genome shotgun (WGS) entry which is preliminary data.</text>
</comment>
<keyword evidence="2" id="KW-1185">Reference proteome</keyword>
<dbReference type="AlphaFoldDB" id="A0AA43QU55"/>
<evidence type="ECO:0000313" key="2">
    <source>
        <dbReference type="Proteomes" id="UP001161017"/>
    </source>
</evidence>